<keyword evidence="1" id="KW-0812">Transmembrane</keyword>
<proteinExistence type="predicted"/>
<gene>
    <name evidence="2" type="ORF">S01H1_18177</name>
</gene>
<reference evidence="2" key="1">
    <citation type="journal article" date="2014" name="Front. Microbiol.">
        <title>High frequency of phylogenetically diverse reductive dehalogenase-homologous genes in deep subseafloor sedimentary metagenomes.</title>
        <authorList>
            <person name="Kawai M."/>
            <person name="Futagami T."/>
            <person name="Toyoda A."/>
            <person name="Takaki Y."/>
            <person name="Nishi S."/>
            <person name="Hori S."/>
            <person name="Arai W."/>
            <person name="Tsubouchi T."/>
            <person name="Morono Y."/>
            <person name="Uchiyama I."/>
            <person name="Ito T."/>
            <person name="Fujiyama A."/>
            <person name="Inagaki F."/>
            <person name="Takami H."/>
        </authorList>
    </citation>
    <scope>NUCLEOTIDE SEQUENCE</scope>
    <source>
        <strain evidence="2">Expedition CK06-06</strain>
    </source>
</reference>
<keyword evidence="1" id="KW-1133">Transmembrane helix</keyword>
<feature type="transmembrane region" description="Helical" evidence="1">
    <location>
        <begin position="144"/>
        <end position="166"/>
    </location>
</feature>
<evidence type="ECO:0000313" key="2">
    <source>
        <dbReference type="EMBL" id="GAF78344.1"/>
    </source>
</evidence>
<keyword evidence="1" id="KW-0472">Membrane</keyword>
<protein>
    <submittedName>
        <fullName evidence="2">Uncharacterized protein</fullName>
    </submittedName>
</protein>
<organism evidence="2">
    <name type="scientific">marine sediment metagenome</name>
    <dbReference type="NCBI Taxonomy" id="412755"/>
    <lineage>
        <taxon>unclassified sequences</taxon>
        <taxon>metagenomes</taxon>
        <taxon>ecological metagenomes</taxon>
    </lineage>
</organism>
<sequence>MTKKIIYLFVFILLAYSVIAAPPVTQTFTGDVGLTIENPLATTLMQNRDVISHIHVYNSSNGFAMDDTTTSCFLHITNQTGHRIFNETYPYDATEMEWHLNISGENFNVLGDYGFIIQCNTSTIGGFIRGKVEVTYSGIEEKRFLLAIIIGILGIMIVYASMGIIIPRFDIRVFAWGIVLIETVNLAWVLYVNETGKSLVPILKVNFWVMFILGFGIGMVAFIFLTIKFINPSSKEEKETKWLK</sequence>
<dbReference type="EMBL" id="BARS01009700">
    <property type="protein sequence ID" value="GAF78344.1"/>
    <property type="molecule type" value="Genomic_DNA"/>
</dbReference>
<comment type="caution">
    <text evidence="2">The sequence shown here is derived from an EMBL/GenBank/DDBJ whole genome shotgun (WGS) entry which is preliminary data.</text>
</comment>
<accession>X0SBD9</accession>
<evidence type="ECO:0000256" key="1">
    <source>
        <dbReference type="SAM" id="Phobius"/>
    </source>
</evidence>
<name>X0SBD9_9ZZZZ</name>
<feature type="transmembrane region" description="Helical" evidence="1">
    <location>
        <begin position="205"/>
        <end position="227"/>
    </location>
</feature>
<dbReference type="AlphaFoldDB" id="X0SBD9"/>
<feature type="transmembrane region" description="Helical" evidence="1">
    <location>
        <begin position="173"/>
        <end position="193"/>
    </location>
</feature>